<evidence type="ECO:0000256" key="2">
    <source>
        <dbReference type="SAM" id="Phobius"/>
    </source>
</evidence>
<feature type="transmembrane region" description="Helical" evidence="2">
    <location>
        <begin position="84"/>
        <end position="100"/>
    </location>
</feature>
<dbReference type="InterPro" id="IPR000326">
    <property type="entry name" value="PAP2/HPO"/>
</dbReference>
<name>A0ABS4PSS7_9PSEU</name>
<gene>
    <name evidence="4" type="ORF">JOM49_004017</name>
</gene>
<dbReference type="SUPFAM" id="SSF48317">
    <property type="entry name" value="Acid phosphatase/Vanadium-dependent haloperoxidase"/>
    <property type="match status" value="1"/>
</dbReference>
<evidence type="ECO:0000313" key="4">
    <source>
        <dbReference type="EMBL" id="MBP2182491.1"/>
    </source>
</evidence>
<evidence type="ECO:0000313" key="5">
    <source>
        <dbReference type="Proteomes" id="UP000741013"/>
    </source>
</evidence>
<feature type="compositionally biased region" description="Low complexity" evidence="1">
    <location>
        <begin position="225"/>
        <end position="245"/>
    </location>
</feature>
<evidence type="ECO:0000256" key="1">
    <source>
        <dbReference type="SAM" id="MobiDB-lite"/>
    </source>
</evidence>
<proteinExistence type="predicted"/>
<feature type="transmembrane region" description="Helical" evidence="2">
    <location>
        <begin position="28"/>
        <end position="48"/>
    </location>
</feature>
<dbReference type="Gene3D" id="1.20.144.10">
    <property type="entry name" value="Phosphatidic acid phosphatase type 2/haloperoxidase"/>
    <property type="match status" value="1"/>
</dbReference>
<protein>
    <submittedName>
        <fullName evidence="4">Membrane-associated phospholipid phosphatase</fullName>
    </submittedName>
</protein>
<sequence>MTDRARGSDRITRRLGGIDRTATLRTTATLGTALAGFAVFLVLGLLFAGDRGFASPDAEIATAVENTLGGNEFLLRVLVLPTEPYVLLPALALLAVGCAVRRHWAGLALTVLAPAIAVLLSSWVLKPWFGRYYDDHLAYPSGHTVSLVTTLTVVVLLVRAARTALLVAGIGVLLTAGAGIGMIGLHYHYATDVAGGAGLSVAVVPLIAAVLTTGARAWRRPSPAPSAGSPPAGTSSGTRPGASPR</sequence>
<feature type="transmembrane region" description="Helical" evidence="2">
    <location>
        <begin position="137"/>
        <end position="158"/>
    </location>
</feature>
<dbReference type="Proteomes" id="UP000741013">
    <property type="component" value="Unassembled WGS sequence"/>
</dbReference>
<keyword evidence="5" id="KW-1185">Reference proteome</keyword>
<dbReference type="EMBL" id="JAGGMS010000001">
    <property type="protein sequence ID" value="MBP2182491.1"/>
    <property type="molecule type" value="Genomic_DNA"/>
</dbReference>
<organism evidence="4 5">
    <name type="scientific">Amycolatopsis magusensis</name>
    <dbReference type="NCBI Taxonomy" id="882444"/>
    <lineage>
        <taxon>Bacteria</taxon>
        <taxon>Bacillati</taxon>
        <taxon>Actinomycetota</taxon>
        <taxon>Actinomycetes</taxon>
        <taxon>Pseudonocardiales</taxon>
        <taxon>Pseudonocardiaceae</taxon>
        <taxon>Amycolatopsis</taxon>
    </lineage>
</organism>
<evidence type="ECO:0000259" key="3">
    <source>
        <dbReference type="Pfam" id="PF01569"/>
    </source>
</evidence>
<feature type="domain" description="Phosphatidic acid phosphatase type 2/haloperoxidase" evidence="3">
    <location>
        <begin position="134"/>
        <end position="210"/>
    </location>
</feature>
<keyword evidence="2" id="KW-0472">Membrane</keyword>
<feature type="transmembrane region" description="Helical" evidence="2">
    <location>
        <begin position="165"/>
        <end position="187"/>
    </location>
</feature>
<comment type="caution">
    <text evidence="4">The sequence shown here is derived from an EMBL/GenBank/DDBJ whole genome shotgun (WGS) entry which is preliminary data.</text>
</comment>
<keyword evidence="2" id="KW-1133">Transmembrane helix</keyword>
<keyword evidence="2" id="KW-0812">Transmembrane</keyword>
<feature type="transmembrane region" description="Helical" evidence="2">
    <location>
        <begin position="193"/>
        <end position="212"/>
    </location>
</feature>
<dbReference type="RefSeq" id="WP_372444049.1">
    <property type="nucleotide sequence ID" value="NZ_JAGGMS010000001.1"/>
</dbReference>
<reference evidence="4 5" key="1">
    <citation type="submission" date="2021-03" db="EMBL/GenBank/DDBJ databases">
        <title>Sequencing the genomes of 1000 actinobacteria strains.</title>
        <authorList>
            <person name="Klenk H.-P."/>
        </authorList>
    </citation>
    <scope>NUCLEOTIDE SEQUENCE [LARGE SCALE GENOMIC DNA]</scope>
    <source>
        <strain evidence="4 5">DSM 45510</strain>
    </source>
</reference>
<dbReference type="InterPro" id="IPR036938">
    <property type="entry name" value="PAP2/HPO_sf"/>
</dbReference>
<dbReference type="Pfam" id="PF01569">
    <property type="entry name" value="PAP2"/>
    <property type="match status" value="1"/>
</dbReference>
<feature type="region of interest" description="Disordered" evidence="1">
    <location>
        <begin position="218"/>
        <end position="245"/>
    </location>
</feature>
<feature type="transmembrane region" description="Helical" evidence="2">
    <location>
        <begin position="107"/>
        <end position="125"/>
    </location>
</feature>
<accession>A0ABS4PSS7</accession>